<evidence type="ECO:0000313" key="2">
    <source>
        <dbReference type="EMBL" id="EET89735.1"/>
    </source>
</evidence>
<dbReference type="InterPro" id="IPR029063">
    <property type="entry name" value="SAM-dependent_MTases_sf"/>
</dbReference>
<protein>
    <submittedName>
        <fullName evidence="2">Methyltransferase type 11</fullName>
    </submittedName>
</protein>
<accession>C7DIG1</accession>
<dbReference type="Pfam" id="PF13847">
    <property type="entry name" value="Methyltransf_31"/>
    <property type="match status" value="1"/>
</dbReference>
<dbReference type="SUPFAM" id="SSF53335">
    <property type="entry name" value="S-adenosyl-L-methionine-dependent methyltransferases"/>
    <property type="match status" value="1"/>
</dbReference>
<keyword evidence="2" id="KW-0808">Transferase</keyword>
<dbReference type="GO" id="GO:0032259">
    <property type="term" value="P:methylation"/>
    <property type="evidence" value="ECO:0007669"/>
    <property type="project" value="UniProtKB-KW"/>
</dbReference>
<keyword evidence="3" id="KW-1185">Reference proteome</keyword>
<dbReference type="GO" id="GO:0008168">
    <property type="term" value="F:methyltransferase activity"/>
    <property type="evidence" value="ECO:0007669"/>
    <property type="project" value="UniProtKB-KW"/>
</dbReference>
<reference evidence="2 3" key="1">
    <citation type="journal article" date="2009" name="Genome Biol.">
        <title>Community-wide analysis of microbial genome sequence signatures.</title>
        <authorList>
            <person name="Dick G.J."/>
            <person name="Andersson A.F."/>
            <person name="Baker B.J."/>
            <person name="Simmons S.L."/>
            <person name="Thomas B.C."/>
            <person name="Yelton A.P."/>
            <person name="Banfield J.F."/>
        </authorList>
    </citation>
    <scope>NUCLEOTIDE SEQUENCE [LARGE SCALE GENOMIC DNA]</scope>
    <source>
        <strain evidence="2">ARMAN-2</strain>
    </source>
</reference>
<name>C7DIG1_MICA2</name>
<dbReference type="PANTHER" id="PTHR43861">
    <property type="entry name" value="TRANS-ACONITATE 2-METHYLTRANSFERASE-RELATED"/>
    <property type="match status" value="1"/>
</dbReference>
<gene>
    <name evidence="2" type="ORF">UNLARM2_0854</name>
</gene>
<dbReference type="EMBL" id="GG697241">
    <property type="protein sequence ID" value="EET89735.1"/>
    <property type="molecule type" value="Genomic_DNA"/>
</dbReference>
<organism evidence="2 3">
    <name type="scientific">Candidatus Micrarchaeum acidiphilum ARMAN-2</name>
    <dbReference type="NCBI Taxonomy" id="425595"/>
    <lineage>
        <taxon>Archaea</taxon>
        <taxon>Candidatus Micrarchaeota</taxon>
        <taxon>Candidatus Micrarchaeia</taxon>
        <taxon>Candidatus Micrarchaeales</taxon>
        <taxon>Candidatus Micrarchaeaceae</taxon>
        <taxon>Candidatus Micrarchaeum</taxon>
    </lineage>
</organism>
<sequence length="203" mass="22830">MADYYLKGEEKFGPITSRIYSLFASRIHDILKFYEFVVSDISSSKAKALLDIGTGPGEIPIRLARMNRFEVYAVDPSPAMLSIARGNSTGLKRVHFALGSSRSIPFKIKFDMIISSLSMHHWKEKEESLRYLSKFLSKNGEIRIYEFEREAPKSGPIGAIKGTVVGHHSLSLKEFKHIAYGSGLKVRSVHRANGFIRVTYAQS</sequence>
<dbReference type="Proteomes" id="UP000332487">
    <property type="component" value="Unassembled WGS sequence"/>
</dbReference>
<keyword evidence="2" id="KW-0489">Methyltransferase</keyword>
<evidence type="ECO:0000313" key="3">
    <source>
        <dbReference type="Proteomes" id="UP000332487"/>
    </source>
</evidence>
<proteinExistence type="predicted"/>
<feature type="domain" description="Methyltransferase" evidence="1">
    <location>
        <begin position="44"/>
        <end position="148"/>
    </location>
</feature>
<dbReference type="CDD" id="cd02440">
    <property type="entry name" value="AdoMet_MTases"/>
    <property type="match status" value="1"/>
</dbReference>
<dbReference type="InterPro" id="IPR025714">
    <property type="entry name" value="Methyltranfer_dom"/>
</dbReference>
<evidence type="ECO:0000259" key="1">
    <source>
        <dbReference type="Pfam" id="PF13847"/>
    </source>
</evidence>
<reference evidence="2 3" key="2">
    <citation type="journal article" date="2010" name="Proc. Natl. Acad. Sci. U.S.A.">
        <title>Enigmatic, ultrasmall, uncultivated Archaea.</title>
        <authorList>
            <person name="Baker B.J."/>
            <person name="Comolli L.R."/>
            <person name="Dick G.J."/>
            <person name="Hauser L.J."/>
            <person name="Hyatt D."/>
            <person name="Dill B.D."/>
            <person name="Land M.L."/>
            <person name="Verberkmoes N.C."/>
            <person name="Hettich R.L."/>
            <person name="Banfield J.F."/>
        </authorList>
    </citation>
    <scope>NUCLEOTIDE SEQUENCE [LARGE SCALE GENOMIC DNA]</scope>
    <source>
        <strain evidence="2">ARMAN-2</strain>
    </source>
</reference>
<dbReference type="Gene3D" id="3.40.50.150">
    <property type="entry name" value="Vaccinia Virus protein VP39"/>
    <property type="match status" value="1"/>
</dbReference>
<dbReference type="AlphaFoldDB" id="C7DIG1"/>